<dbReference type="InterPro" id="IPR001314">
    <property type="entry name" value="Peptidase_S1A"/>
</dbReference>
<dbReference type="InterPro" id="IPR009003">
    <property type="entry name" value="Peptidase_S1_PA"/>
</dbReference>
<feature type="chain" id="PRO_5035841028" description="Peptidase S1 domain-containing protein" evidence="3">
    <location>
        <begin position="23"/>
        <end position="364"/>
    </location>
</feature>
<dbReference type="InterPro" id="IPR043504">
    <property type="entry name" value="Peptidase_S1_PA_chymotrypsin"/>
</dbReference>
<evidence type="ECO:0000256" key="1">
    <source>
        <dbReference type="ARBA" id="ARBA00023157"/>
    </source>
</evidence>
<dbReference type="FunFam" id="2.40.10.10:FF:000068">
    <property type="entry name" value="transmembrane protease serine 2"/>
    <property type="match status" value="1"/>
</dbReference>
<dbReference type="SMART" id="SM00020">
    <property type="entry name" value="Tryp_SPc"/>
    <property type="match status" value="1"/>
</dbReference>
<dbReference type="Pfam" id="PF00089">
    <property type="entry name" value="Trypsin"/>
    <property type="match status" value="1"/>
</dbReference>
<dbReference type="PROSITE" id="PS00134">
    <property type="entry name" value="TRYPSIN_HIS"/>
    <property type="match status" value="1"/>
</dbReference>
<gene>
    <name evidence="5" type="ORF">EG68_02926</name>
</gene>
<dbReference type="SUPFAM" id="SSF50494">
    <property type="entry name" value="Trypsin-like serine proteases"/>
    <property type="match status" value="1"/>
</dbReference>
<name>A0A8S9YB06_9TREM</name>
<keyword evidence="1" id="KW-1015">Disulfide bond</keyword>
<comment type="caution">
    <text evidence="5">The sequence shown here is derived from an EMBL/GenBank/DDBJ whole genome shotgun (WGS) entry which is preliminary data.</text>
</comment>
<dbReference type="PANTHER" id="PTHR24252">
    <property type="entry name" value="ACROSIN-RELATED"/>
    <property type="match status" value="1"/>
</dbReference>
<keyword evidence="3" id="KW-0732">Signal</keyword>
<evidence type="ECO:0000259" key="4">
    <source>
        <dbReference type="PROSITE" id="PS50240"/>
    </source>
</evidence>
<organism evidence="5 6">
    <name type="scientific">Paragonimus skrjabini miyazakii</name>
    <dbReference type="NCBI Taxonomy" id="59628"/>
    <lineage>
        <taxon>Eukaryota</taxon>
        <taxon>Metazoa</taxon>
        <taxon>Spiralia</taxon>
        <taxon>Lophotrochozoa</taxon>
        <taxon>Platyhelminthes</taxon>
        <taxon>Trematoda</taxon>
        <taxon>Digenea</taxon>
        <taxon>Plagiorchiida</taxon>
        <taxon>Troglotremata</taxon>
        <taxon>Troglotrematidae</taxon>
        <taxon>Paragonimus</taxon>
    </lineage>
</organism>
<keyword evidence="6" id="KW-1185">Reference proteome</keyword>
<dbReference type="OrthoDB" id="546450at2759"/>
<proteinExistence type="inferred from homology"/>
<dbReference type="PRINTS" id="PR00722">
    <property type="entry name" value="CHYMOTRYPSIN"/>
</dbReference>
<dbReference type="InterPro" id="IPR018114">
    <property type="entry name" value="TRYPSIN_HIS"/>
</dbReference>
<dbReference type="AlphaFoldDB" id="A0A8S9YB06"/>
<dbReference type="CDD" id="cd00190">
    <property type="entry name" value="Tryp_SPc"/>
    <property type="match status" value="1"/>
</dbReference>
<dbReference type="Proteomes" id="UP000822476">
    <property type="component" value="Unassembled WGS sequence"/>
</dbReference>
<dbReference type="FunFam" id="2.40.10.10:FF:000002">
    <property type="entry name" value="Transmembrane protease serine"/>
    <property type="match status" value="1"/>
</dbReference>
<evidence type="ECO:0000256" key="2">
    <source>
        <dbReference type="ARBA" id="ARBA00024195"/>
    </source>
</evidence>
<evidence type="ECO:0000313" key="5">
    <source>
        <dbReference type="EMBL" id="KAF7233302.1"/>
    </source>
</evidence>
<dbReference type="PANTHER" id="PTHR24252:SF7">
    <property type="entry name" value="HYALIN"/>
    <property type="match status" value="1"/>
</dbReference>
<feature type="signal peptide" evidence="3">
    <location>
        <begin position="1"/>
        <end position="22"/>
    </location>
</feature>
<dbReference type="EMBL" id="JTDE01021164">
    <property type="protein sequence ID" value="KAF7233302.1"/>
    <property type="molecule type" value="Genomic_DNA"/>
</dbReference>
<reference evidence="5" key="1">
    <citation type="submission" date="2019-07" db="EMBL/GenBank/DDBJ databases">
        <title>Annotation for the trematode Paragonimus miyazaki's.</title>
        <authorList>
            <person name="Choi Y.-J."/>
        </authorList>
    </citation>
    <scope>NUCLEOTIDE SEQUENCE</scope>
    <source>
        <strain evidence="5">Japan</strain>
    </source>
</reference>
<comment type="similarity">
    <text evidence="2">Belongs to the peptidase S1 family. CLIP subfamily.</text>
</comment>
<evidence type="ECO:0000313" key="6">
    <source>
        <dbReference type="Proteomes" id="UP000822476"/>
    </source>
</evidence>
<protein>
    <recommendedName>
        <fullName evidence="4">Peptidase S1 domain-containing protein</fullName>
    </recommendedName>
</protein>
<sequence length="364" mass="40840">MRGFEWNCTLTVLLIVINLVYSENGVGGHFVYSKDNIPEHCGRNAYHEAWLRNFRLDKFWPSHRLVKRIVGGVASRNGEWPWLVSLMFRQTAQQARSAHILEETNDEELIEPSDPYMPRTLVHNESDGSRSFHLCGGTLVHPQWVLTAAHCFVAPPGFQLDLTTDPDRWTVRVGEHDMLDESIPHYDSSVEYVLTHPGYKVDVESGSDIALIKLRSPVQLKRHVNIACLPVIGEDVEPGSQCVSVGWGHQTFNASTIATTLQHVELTITPIDKCRQIYLDLRIEDAPNGLSTPENIICAGHPEGGRDSCQFDSGGPLMCQLNGQWRVMGVISFGYECAKPGFPGIHTRVSDYVSWIKTLVNELQ</sequence>
<dbReference type="GO" id="GO:0006508">
    <property type="term" value="P:proteolysis"/>
    <property type="evidence" value="ECO:0007669"/>
    <property type="project" value="InterPro"/>
</dbReference>
<dbReference type="GO" id="GO:0004252">
    <property type="term" value="F:serine-type endopeptidase activity"/>
    <property type="evidence" value="ECO:0007669"/>
    <property type="project" value="InterPro"/>
</dbReference>
<accession>A0A8S9YB06</accession>
<evidence type="ECO:0000256" key="3">
    <source>
        <dbReference type="SAM" id="SignalP"/>
    </source>
</evidence>
<dbReference type="PROSITE" id="PS50240">
    <property type="entry name" value="TRYPSIN_DOM"/>
    <property type="match status" value="1"/>
</dbReference>
<feature type="domain" description="Peptidase S1" evidence="4">
    <location>
        <begin position="69"/>
        <end position="361"/>
    </location>
</feature>
<dbReference type="InterPro" id="IPR001254">
    <property type="entry name" value="Trypsin_dom"/>
</dbReference>
<dbReference type="Gene3D" id="2.40.10.10">
    <property type="entry name" value="Trypsin-like serine proteases"/>
    <property type="match status" value="1"/>
</dbReference>